<dbReference type="EC" id="2.3.1.-" evidence="1"/>
<keyword evidence="1" id="KW-0012">Acyltransferase</keyword>
<sequence length="152" mass="17063">MEPVIKKLEDGERIPYDLLLLADPSKPIVEDYLARGSCYTASLADECVGVFVLLRTRPETVEIVNVAVKEDMQGRGIGKRLVQKALEAAREMNAKTVEIGTGNSSIQQLALYQKCGFRMVGVDSDFFVRHYAEPIFENGIPCRDMIRLRLEL</sequence>
<keyword evidence="1" id="KW-0808">Transferase</keyword>
<reference evidence="1" key="1">
    <citation type="submission" date="2024-12" db="EMBL/GenBank/DDBJ databases">
        <authorList>
            <person name="Wu N."/>
        </authorList>
    </citation>
    <scope>NUCLEOTIDE SEQUENCE</scope>
    <source>
        <strain evidence="1">P15</strain>
    </source>
</reference>
<organism evidence="1 2">
    <name type="scientific">Paenibacillus mesotrionivorans</name>
    <dbReference type="NCBI Taxonomy" id="3160968"/>
    <lineage>
        <taxon>Bacteria</taxon>
        <taxon>Bacillati</taxon>
        <taxon>Bacillota</taxon>
        <taxon>Bacilli</taxon>
        <taxon>Bacillales</taxon>
        <taxon>Paenibacillaceae</taxon>
        <taxon>Paenibacillus</taxon>
    </lineage>
</organism>
<name>A0ACC7NX06_9BACL</name>
<proteinExistence type="predicted"/>
<dbReference type="EMBL" id="JBJURJ010000008">
    <property type="protein sequence ID" value="MFM9329283.1"/>
    <property type="molecule type" value="Genomic_DNA"/>
</dbReference>
<dbReference type="Proteomes" id="UP001631969">
    <property type="component" value="Unassembled WGS sequence"/>
</dbReference>
<keyword evidence="2" id="KW-1185">Reference proteome</keyword>
<accession>A0ACC7NX06</accession>
<evidence type="ECO:0000313" key="2">
    <source>
        <dbReference type="Proteomes" id="UP001631969"/>
    </source>
</evidence>
<comment type="caution">
    <text evidence="1">The sequence shown here is derived from an EMBL/GenBank/DDBJ whole genome shotgun (WGS) entry which is preliminary data.</text>
</comment>
<evidence type="ECO:0000313" key="1">
    <source>
        <dbReference type="EMBL" id="MFM9329283.1"/>
    </source>
</evidence>
<protein>
    <submittedName>
        <fullName evidence="1">GNAT family N-acetyltransferase</fullName>
        <ecNumber evidence="1">2.3.1.-</ecNumber>
    </submittedName>
</protein>
<gene>
    <name evidence="1" type="ORF">ACI1P1_13390</name>
</gene>